<dbReference type="Gene3D" id="1.10.1740.10">
    <property type="match status" value="1"/>
</dbReference>
<evidence type="ECO:0000313" key="8">
    <source>
        <dbReference type="EMBL" id="MDJ1484435.1"/>
    </source>
</evidence>
<dbReference type="EMBL" id="JASJOS010000014">
    <property type="protein sequence ID" value="MDJ1484435.1"/>
    <property type="molecule type" value="Genomic_DNA"/>
</dbReference>
<evidence type="ECO:0000256" key="1">
    <source>
        <dbReference type="ARBA" id="ARBA00010641"/>
    </source>
</evidence>
<keyword evidence="2" id="KW-0805">Transcription regulation</keyword>
<comment type="caution">
    <text evidence="8">The sequence shown here is derived from an EMBL/GenBank/DDBJ whole genome shotgun (WGS) entry which is preliminary data.</text>
</comment>
<dbReference type="GO" id="GO:0016987">
    <property type="term" value="F:sigma factor activity"/>
    <property type="evidence" value="ECO:0007669"/>
    <property type="project" value="UniProtKB-KW"/>
</dbReference>
<name>A0AAE3QWC3_9BACT</name>
<dbReference type="Gene3D" id="1.10.10.10">
    <property type="entry name" value="Winged helix-like DNA-binding domain superfamily/Winged helix DNA-binding domain"/>
    <property type="match status" value="1"/>
</dbReference>
<dbReference type="GO" id="GO:0003677">
    <property type="term" value="F:DNA binding"/>
    <property type="evidence" value="ECO:0007669"/>
    <property type="project" value="UniProtKB-KW"/>
</dbReference>
<dbReference type="InterPro" id="IPR013249">
    <property type="entry name" value="RNA_pol_sigma70_r4_t2"/>
</dbReference>
<dbReference type="InterPro" id="IPR013324">
    <property type="entry name" value="RNA_pol_sigma_r3/r4-like"/>
</dbReference>
<dbReference type="InterPro" id="IPR013325">
    <property type="entry name" value="RNA_pol_sigma_r2"/>
</dbReference>
<dbReference type="NCBIfam" id="TIGR02937">
    <property type="entry name" value="sigma70-ECF"/>
    <property type="match status" value="1"/>
</dbReference>
<feature type="domain" description="RNA polymerase sigma factor 70 region 4 type 2" evidence="7">
    <location>
        <begin position="134"/>
        <end position="185"/>
    </location>
</feature>
<evidence type="ECO:0000256" key="4">
    <source>
        <dbReference type="ARBA" id="ARBA00023125"/>
    </source>
</evidence>
<dbReference type="Pfam" id="PF04542">
    <property type="entry name" value="Sigma70_r2"/>
    <property type="match status" value="1"/>
</dbReference>
<dbReference type="InterPro" id="IPR014284">
    <property type="entry name" value="RNA_pol_sigma-70_dom"/>
</dbReference>
<dbReference type="Proteomes" id="UP001241110">
    <property type="component" value="Unassembled WGS sequence"/>
</dbReference>
<dbReference type="InterPro" id="IPR036388">
    <property type="entry name" value="WH-like_DNA-bd_sf"/>
</dbReference>
<dbReference type="PANTHER" id="PTHR43133">
    <property type="entry name" value="RNA POLYMERASE ECF-TYPE SIGMA FACTO"/>
    <property type="match status" value="1"/>
</dbReference>
<evidence type="ECO:0000256" key="5">
    <source>
        <dbReference type="ARBA" id="ARBA00023163"/>
    </source>
</evidence>
<proteinExistence type="inferred from homology"/>
<dbReference type="SUPFAM" id="SSF88946">
    <property type="entry name" value="Sigma2 domain of RNA polymerase sigma factors"/>
    <property type="match status" value="1"/>
</dbReference>
<evidence type="ECO:0000256" key="3">
    <source>
        <dbReference type="ARBA" id="ARBA00023082"/>
    </source>
</evidence>
<sequence length="193" mass="23072">MLFFRRSPKKAPADDTELLRRYRESGDLKVLGELYERYMHLVFGVCLKYLKKEDDSKDATMQIFEKLVTELRIHEVKNFSSWLHTLARNHCLMQLRVHKTYTSQGTIYLSADENMEFEVASHPEEEDIEYRLTQIEDGMNELPEEQKRCLELFYIEQKSYKEICDMTGFDFKQVKSYLQNGRRNLKLYLDKTG</sequence>
<dbReference type="InterPro" id="IPR007627">
    <property type="entry name" value="RNA_pol_sigma70_r2"/>
</dbReference>
<evidence type="ECO:0000259" key="7">
    <source>
        <dbReference type="Pfam" id="PF08281"/>
    </source>
</evidence>
<evidence type="ECO:0000256" key="2">
    <source>
        <dbReference type="ARBA" id="ARBA00023015"/>
    </source>
</evidence>
<dbReference type="GO" id="GO:0006352">
    <property type="term" value="P:DNA-templated transcription initiation"/>
    <property type="evidence" value="ECO:0007669"/>
    <property type="project" value="InterPro"/>
</dbReference>
<evidence type="ECO:0000259" key="6">
    <source>
        <dbReference type="Pfam" id="PF04542"/>
    </source>
</evidence>
<accession>A0AAE3QWC3</accession>
<dbReference type="PANTHER" id="PTHR43133:SF8">
    <property type="entry name" value="RNA POLYMERASE SIGMA FACTOR HI_1459-RELATED"/>
    <property type="match status" value="1"/>
</dbReference>
<reference evidence="8" key="1">
    <citation type="submission" date="2023-05" db="EMBL/GenBank/DDBJ databases">
        <authorList>
            <person name="Zhang X."/>
        </authorList>
    </citation>
    <scope>NUCLEOTIDE SEQUENCE</scope>
    <source>
        <strain evidence="8">YF14B1</strain>
    </source>
</reference>
<comment type="similarity">
    <text evidence="1">Belongs to the sigma-70 factor family. ECF subfamily.</text>
</comment>
<dbReference type="CDD" id="cd06171">
    <property type="entry name" value="Sigma70_r4"/>
    <property type="match status" value="1"/>
</dbReference>
<dbReference type="InterPro" id="IPR039425">
    <property type="entry name" value="RNA_pol_sigma-70-like"/>
</dbReference>
<dbReference type="SUPFAM" id="SSF88659">
    <property type="entry name" value="Sigma3 and sigma4 domains of RNA polymerase sigma factors"/>
    <property type="match status" value="1"/>
</dbReference>
<dbReference type="AlphaFoldDB" id="A0AAE3QWC3"/>
<feature type="domain" description="RNA polymerase sigma-70 region 2" evidence="6">
    <location>
        <begin position="34"/>
        <end position="98"/>
    </location>
</feature>
<evidence type="ECO:0000313" key="9">
    <source>
        <dbReference type="Proteomes" id="UP001241110"/>
    </source>
</evidence>
<dbReference type="Pfam" id="PF08281">
    <property type="entry name" value="Sigma70_r4_2"/>
    <property type="match status" value="1"/>
</dbReference>
<keyword evidence="3" id="KW-0731">Sigma factor</keyword>
<gene>
    <name evidence="8" type="ORF">QNI16_28310</name>
</gene>
<keyword evidence="5" id="KW-0804">Transcription</keyword>
<dbReference type="RefSeq" id="WP_313985731.1">
    <property type="nucleotide sequence ID" value="NZ_JASJOS010000014.1"/>
</dbReference>
<organism evidence="8 9">
    <name type="scientific">Xanthocytophaga flava</name>
    <dbReference type="NCBI Taxonomy" id="3048013"/>
    <lineage>
        <taxon>Bacteria</taxon>
        <taxon>Pseudomonadati</taxon>
        <taxon>Bacteroidota</taxon>
        <taxon>Cytophagia</taxon>
        <taxon>Cytophagales</taxon>
        <taxon>Rhodocytophagaceae</taxon>
        <taxon>Xanthocytophaga</taxon>
    </lineage>
</organism>
<keyword evidence="4" id="KW-0238">DNA-binding</keyword>
<protein>
    <submittedName>
        <fullName evidence="8">Sigma-70 family RNA polymerase sigma factor</fullName>
    </submittedName>
</protein>